<dbReference type="Proteomes" id="UP000186955">
    <property type="component" value="Unassembled WGS sequence"/>
</dbReference>
<feature type="transmembrane region" description="Helical" evidence="5">
    <location>
        <begin position="68"/>
        <end position="92"/>
    </location>
</feature>
<dbReference type="AlphaFoldDB" id="A0A1Q5UQE4"/>
<comment type="caution">
    <text evidence="7">The sequence shown here is derived from an EMBL/GenBank/DDBJ whole genome shotgun (WGS) entry which is preliminary data.</text>
</comment>
<dbReference type="Pfam" id="PF01284">
    <property type="entry name" value="MARVEL"/>
    <property type="match status" value="1"/>
</dbReference>
<name>A0A1Q5UQE4_9EURO</name>
<evidence type="ECO:0000256" key="3">
    <source>
        <dbReference type="ARBA" id="ARBA00022989"/>
    </source>
</evidence>
<organism evidence="7 8">
    <name type="scientific">Penicillium subrubescens</name>
    <dbReference type="NCBI Taxonomy" id="1316194"/>
    <lineage>
        <taxon>Eukaryota</taxon>
        <taxon>Fungi</taxon>
        <taxon>Dikarya</taxon>
        <taxon>Ascomycota</taxon>
        <taxon>Pezizomycotina</taxon>
        <taxon>Eurotiomycetes</taxon>
        <taxon>Eurotiomycetidae</taxon>
        <taxon>Eurotiales</taxon>
        <taxon>Aspergillaceae</taxon>
        <taxon>Penicillium</taxon>
    </lineage>
</organism>
<protein>
    <recommendedName>
        <fullName evidence="6">MARVEL domain-containing protein</fullName>
    </recommendedName>
</protein>
<proteinExistence type="predicted"/>
<sequence length="165" mass="17606">MQIISGIARFLQILFSIVVLGLSISLARQQKYGKVPSQTSYAAFTGALGIIASVIGIASLFVDKLRGVFTWVLDGVTSIALLAAGVAFSVALKGVDCNNTSTDGPTWDNPLISGGCWEDKDNKWCADKGVVHTRCVRAEADAAFMFLAFLACIGVLIVSFLTRRN</sequence>
<dbReference type="GO" id="GO:0070941">
    <property type="term" value="P:eisosome assembly"/>
    <property type="evidence" value="ECO:0007669"/>
    <property type="project" value="TreeGrafter"/>
</dbReference>
<dbReference type="GO" id="GO:0032126">
    <property type="term" value="C:eisosome"/>
    <property type="evidence" value="ECO:0007669"/>
    <property type="project" value="TreeGrafter"/>
</dbReference>
<keyword evidence="8" id="KW-1185">Reference proteome</keyword>
<evidence type="ECO:0000313" key="8">
    <source>
        <dbReference type="Proteomes" id="UP000186955"/>
    </source>
</evidence>
<dbReference type="InterPro" id="IPR052649">
    <property type="entry name" value="NCE102-like"/>
</dbReference>
<feature type="transmembrane region" description="Helical" evidence="5">
    <location>
        <begin position="142"/>
        <end position="162"/>
    </location>
</feature>
<keyword evidence="4 5" id="KW-0472">Membrane</keyword>
<dbReference type="PANTHER" id="PTHR28165">
    <property type="entry name" value="NON-CLASSICAL EXPORT PROTEIN 2-RELATED"/>
    <property type="match status" value="1"/>
</dbReference>
<feature type="transmembrane region" description="Helical" evidence="5">
    <location>
        <begin position="6"/>
        <end position="27"/>
    </location>
</feature>
<feature type="domain" description="MARVEL" evidence="6">
    <location>
        <begin position="4"/>
        <end position="156"/>
    </location>
</feature>
<dbReference type="PANTHER" id="PTHR28165:SF2">
    <property type="entry name" value="MARVEL DOMAIN-CONTAINING PROTEIN"/>
    <property type="match status" value="1"/>
</dbReference>
<keyword evidence="3 5" id="KW-1133">Transmembrane helix</keyword>
<reference evidence="7 8" key="1">
    <citation type="submission" date="2016-10" db="EMBL/GenBank/DDBJ databases">
        <title>Genome sequence of the ascomycete fungus Penicillium subrubescens.</title>
        <authorList>
            <person name="De Vries R.P."/>
            <person name="Peng M."/>
            <person name="Dilokpimol A."/>
            <person name="Hilden K."/>
            <person name="Makela M.R."/>
            <person name="Grigoriev I."/>
            <person name="Riley R."/>
            <person name="Granchi Z."/>
        </authorList>
    </citation>
    <scope>NUCLEOTIDE SEQUENCE [LARGE SCALE GENOMIC DNA]</scope>
    <source>
        <strain evidence="7 8">CBS 132785</strain>
    </source>
</reference>
<evidence type="ECO:0000259" key="6">
    <source>
        <dbReference type="Pfam" id="PF01284"/>
    </source>
</evidence>
<evidence type="ECO:0000256" key="5">
    <source>
        <dbReference type="SAM" id="Phobius"/>
    </source>
</evidence>
<evidence type="ECO:0000256" key="2">
    <source>
        <dbReference type="ARBA" id="ARBA00022692"/>
    </source>
</evidence>
<dbReference type="GO" id="GO:0072659">
    <property type="term" value="P:protein localization to plasma membrane"/>
    <property type="evidence" value="ECO:0007669"/>
    <property type="project" value="TreeGrafter"/>
</dbReference>
<dbReference type="InterPro" id="IPR008253">
    <property type="entry name" value="Marvel"/>
</dbReference>
<evidence type="ECO:0000313" key="7">
    <source>
        <dbReference type="EMBL" id="OKP14692.1"/>
    </source>
</evidence>
<dbReference type="GO" id="GO:0005886">
    <property type="term" value="C:plasma membrane"/>
    <property type="evidence" value="ECO:0007669"/>
    <property type="project" value="TreeGrafter"/>
</dbReference>
<keyword evidence="2 5" id="KW-0812">Transmembrane</keyword>
<feature type="transmembrane region" description="Helical" evidence="5">
    <location>
        <begin position="39"/>
        <end position="62"/>
    </location>
</feature>
<gene>
    <name evidence="7" type="ORF">PENSUB_11450</name>
</gene>
<evidence type="ECO:0000256" key="4">
    <source>
        <dbReference type="ARBA" id="ARBA00023136"/>
    </source>
</evidence>
<evidence type="ECO:0000256" key="1">
    <source>
        <dbReference type="ARBA" id="ARBA00004141"/>
    </source>
</evidence>
<dbReference type="EMBL" id="MNBE01000071">
    <property type="protein sequence ID" value="OKP14692.1"/>
    <property type="molecule type" value="Genomic_DNA"/>
</dbReference>
<dbReference type="OrthoDB" id="2017497at2759"/>
<comment type="subcellular location">
    <subcellularLocation>
        <location evidence="1">Membrane</location>
        <topology evidence="1">Multi-pass membrane protein</topology>
    </subcellularLocation>
</comment>
<dbReference type="STRING" id="1316194.A0A1Q5UQE4"/>
<accession>A0A1Q5UQE4</accession>